<feature type="non-terminal residue" evidence="1">
    <location>
        <position position="1"/>
    </location>
</feature>
<reference evidence="1" key="1">
    <citation type="submission" date="2020-11" db="EMBL/GenBank/DDBJ databases">
        <authorList>
            <consortium name="DOE Joint Genome Institute"/>
            <person name="Ahrendt S."/>
            <person name="Riley R."/>
            <person name="Andreopoulos W."/>
            <person name="Labutti K."/>
            <person name="Pangilinan J."/>
            <person name="Ruiz-Duenas F.J."/>
            <person name="Barrasa J.M."/>
            <person name="Sanchez-Garcia M."/>
            <person name="Camarero S."/>
            <person name="Miyauchi S."/>
            <person name="Serrano A."/>
            <person name="Linde D."/>
            <person name="Babiker R."/>
            <person name="Drula E."/>
            <person name="Ayuso-Fernandez I."/>
            <person name="Pacheco R."/>
            <person name="Padilla G."/>
            <person name="Ferreira P."/>
            <person name="Barriuso J."/>
            <person name="Kellner H."/>
            <person name="Castanera R."/>
            <person name="Alfaro M."/>
            <person name="Ramirez L."/>
            <person name="Pisabarro A.G."/>
            <person name="Kuo A."/>
            <person name="Tritt A."/>
            <person name="Lipzen A."/>
            <person name="He G."/>
            <person name="Yan M."/>
            <person name="Ng V."/>
            <person name="Cullen D."/>
            <person name="Martin F."/>
            <person name="Rosso M.-N."/>
            <person name="Henrissat B."/>
            <person name="Hibbett D."/>
            <person name="Martinez A.T."/>
            <person name="Grigoriev I.V."/>
        </authorList>
    </citation>
    <scope>NUCLEOTIDE SEQUENCE</scope>
    <source>
        <strain evidence="1">AH 40177</strain>
    </source>
</reference>
<accession>A0A9P5TWM0</accession>
<feature type="non-terminal residue" evidence="1">
    <location>
        <position position="54"/>
    </location>
</feature>
<protein>
    <submittedName>
        <fullName evidence="1">Uncharacterized protein</fullName>
    </submittedName>
</protein>
<dbReference type="EMBL" id="JADNRY010000566">
    <property type="protein sequence ID" value="KAF9039718.1"/>
    <property type="molecule type" value="Genomic_DNA"/>
</dbReference>
<keyword evidence="2" id="KW-1185">Reference proteome</keyword>
<dbReference type="AlphaFoldDB" id="A0A9P5TWM0"/>
<comment type="caution">
    <text evidence="1">The sequence shown here is derived from an EMBL/GenBank/DDBJ whole genome shotgun (WGS) entry which is preliminary data.</text>
</comment>
<sequence length="54" mass="6127">HLVFAFYVDWFNPFGNKAAGNCIMWCTGSLLLNLPLEIHFLPENVFLLGMMPSP</sequence>
<proteinExistence type="predicted"/>
<evidence type="ECO:0000313" key="1">
    <source>
        <dbReference type="EMBL" id="KAF9039718.1"/>
    </source>
</evidence>
<gene>
    <name evidence="1" type="ORF">BDP27DRAFT_1148237</name>
</gene>
<evidence type="ECO:0000313" key="2">
    <source>
        <dbReference type="Proteomes" id="UP000772434"/>
    </source>
</evidence>
<dbReference type="Proteomes" id="UP000772434">
    <property type="component" value="Unassembled WGS sequence"/>
</dbReference>
<organism evidence="1 2">
    <name type="scientific">Rhodocollybia butyracea</name>
    <dbReference type="NCBI Taxonomy" id="206335"/>
    <lineage>
        <taxon>Eukaryota</taxon>
        <taxon>Fungi</taxon>
        <taxon>Dikarya</taxon>
        <taxon>Basidiomycota</taxon>
        <taxon>Agaricomycotina</taxon>
        <taxon>Agaricomycetes</taxon>
        <taxon>Agaricomycetidae</taxon>
        <taxon>Agaricales</taxon>
        <taxon>Marasmiineae</taxon>
        <taxon>Omphalotaceae</taxon>
        <taxon>Rhodocollybia</taxon>
    </lineage>
</organism>
<name>A0A9P5TWM0_9AGAR</name>
<dbReference type="OrthoDB" id="3253623at2759"/>